<dbReference type="AlphaFoldDB" id="A0A1F6MQI5"/>
<proteinExistence type="predicted"/>
<dbReference type="Proteomes" id="UP000177457">
    <property type="component" value="Unassembled WGS sequence"/>
</dbReference>
<gene>
    <name evidence="3" type="ORF">A3C90_02770</name>
</gene>
<feature type="region of interest" description="Disordered" evidence="1">
    <location>
        <begin position="1"/>
        <end position="20"/>
    </location>
</feature>
<evidence type="ECO:0000313" key="3">
    <source>
        <dbReference type="EMBL" id="OGH73916.1"/>
    </source>
</evidence>
<dbReference type="STRING" id="1798683.A3C90_02770"/>
<keyword evidence="2" id="KW-0812">Transmembrane</keyword>
<dbReference type="EMBL" id="MFQE01000007">
    <property type="protein sequence ID" value="OGH73916.1"/>
    <property type="molecule type" value="Genomic_DNA"/>
</dbReference>
<keyword evidence="2" id="KW-0472">Membrane</keyword>
<evidence type="ECO:0000256" key="1">
    <source>
        <dbReference type="SAM" id="MobiDB-lite"/>
    </source>
</evidence>
<protein>
    <submittedName>
        <fullName evidence="3">Uncharacterized protein</fullName>
    </submittedName>
</protein>
<organism evidence="3 4">
    <name type="scientific">Candidatus Magasanikbacteria bacterium RIFCSPHIGHO2_02_FULL_51_14</name>
    <dbReference type="NCBI Taxonomy" id="1798683"/>
    <lineage>
        <taxon>Bacteria</taxon>
        <taxon>Candidatus Magasanikiibacteriota</taxon>
    </lineage>
</organism>
<feature type="transmembrane region" description="Helical" evidence="2">
    <location>
        <begin position="39"/>
        <end position="58"/>
    </location>
</feature>
<sequence>MEEKKEEKTADSADACCHDHVGSSPSRGRDVLKKINTKSFWQGACVAVVLLFVAQAAFDVNFMPKLSFGGSGAKGASNASQSSSGNSASVASVADYETAVLPPSGVELPVRWGDLGKRMVDAGVIDSEKFQAIYAQRGGLSDKEKELLLGADNGNLKIDAENAGYLLNLLWALGLGNKNDILDNGPMTDERYGGNAGGFASTGGWTLAAGAAMDHYSKHSFMALTAEQQKLVERVSQNIYRPCCGNSTYFPDCNHGMAMLGLLELMASQGVSEEEMYRVALAVNSYWFPSTYLTIAKYKDGQGIAWGDVEPKEVLGAAYSSGSGYKKILSQVQPVTQSGGGGCGV</sequence>
<name>A0A1F6MQI5_9BACT</name>
<keyword evidence="2" id="KW-1133">Transmembrane helix</keyword>
<accession>A0A1F6MQI5</accession>
<reference evidence="3 4" key="1">
    <citation type="journal article" date="2016" name="Nat. Commun.">
        <title>Thousands of microbial genomes shed light on interconnected biogeochemical processes in an aquifer system.</title>
        <authorList>
            <person name="Anantharaman K."/>
            <person name="Brown C.T."/>
            <person name="Hug L.A."/>
            <person name="Sharon I."/>
            <person name="Castelle C.J."/>
            <person name="Probst A.J."/>
            <person name="Thomas B.C."/>
            <person name="Singh A."/>
            <person name="Wilkins M.J."/>
            <person name="Karaoz U."/>
            <person name="Brodie E.L."/>
            <person name="Williams K.H."/>
            <person name="Hubbard S.S."/>
            <person name="Banfield J.F."/>
        </authorList>
    </citation>
    <scope>NUCLEOTIDE SEQUENCE [LARGE SCALE GENOMIC DNA]</scope>
</reference>
<comment type="caution">
    <text evidence="3">The sequence shown here is derived from an EMBL/GenBank/DDBJ whole genome shotgun (WGS) entry which is preliminary data.</text>
</comment>
<evidence type="ECO:0000313" key="4">
    <source>
        <dbReference type="Proteomes" id="UP000177457"/>
    </source>
</evidence>
<evidence type="ECO:0000256" key="2">
    <source>
        <dbReference type="SAM" id="Phobius"/>
    </source>
</evidence>